<protein>
    <submittedName>
        <fullName evidence="2">DUF3742 family protein</fullName>
    </submittedName>
</protein>
<keyword evidence="1" id="KW-0472">Membrane</keyword>
<evidence type="ECO:0000256" key="1">
    <source>
        <dbReference type="SAM" id="Phobius"/>
    </source>
</evidence>
<accession>A0ABT9CQT7</accession>
<organism evidence="2 3">
    <name type="scientific">Pseudomonas serbiensis</name>
    <dbReference type="NCBI Taxonomy" id="3064350"/>
    <lineage>
        <taxon>Bacteria</taxon>
        <taxon>Pseudomonadati</taxon>
        <taxon>Pseudomonadota</taxon>
        <taxon>Gammaproteobacteria</taxon>
        <taxon>Pseudomonadales</taxon>
        <taxon>Pseudomonadaceae</taxon>
        <taxon>Pseudomonas</taxon>
    </lineage>
</organism>
<keyword evidence="1" id="KW-0812">Transmembrane</keyword>
<dbReference type="Pfam" id="PF12553">
    <property type="entry name" value="DUF3742"/>
    <property type="match status" value="1"/>
</dbReference>
<proteinExistence type="predicted"/>
<keyword evidence="1" id="KW-1133">Transmembrane helix</keyword>
<dbReference type="RefSeq" id="WP_304574989.1">
    <property type="nucleotide sequence ID" value="NZ_JAUQOO010000009.1"/>
</dbReference>
<keyword evidence="3" id="KW-1185">Reference proteome</keyword>
<gene>
    <name evidence="2" type="ORF">Q6A51_13270</name>
</gene>
<evidence type="ECO:0000313" key="3">
    <source>
        <dbReference type="Proteomes" id="UP001223016"/>
    </source>
</evidence>
<evidence type="ECO:0000313" key="2">
    <source>
        <dbReference type="EMBL" id="MDO7927760.1"/>
    </source>
</evidence>
<feature type="transmembrane region" description="Helical" evidence="1">
    <location>
        <begin position="61"/>
        <end position="83"/>
    </location>
</feature>
<dbReference type="InterPro" id="IPR022213">
    <property type="entry name" value="DUF3742"/>
</dbReference>
<sequence length="128" mass="13658">MTTNTTKQGSFAMRLGQTLGRGAAGMLRMERALWAGVSKAGMPAVVVTALKWAARLGAAVLALWGALYVVPVVVFMAVLIGVANHVSAEDVLNEAMARDNDFYSTNGKPELREGLEGFGTYIRGQRVD</sequence>
<comment type="caution">
    <text evidence="2">The sequence shown here is derived from an EMBL/GenBank/DDBJ whole genome shotgun (WGS) entry which is preliminary data.</text>
</comment>
<reference evidence="2 3" key="1">
    <citation type="submission" date="2023-07" db="EMBL/GenBank/DDBJ databases">
        <title>Identification of four novel Pseudomonas species associated with bacterial leaf spot of cucurbits.</title>
        <authorList>
            <person name="Fullem K.R."/>
        </authorList>
    </citation>
    <scope>NUCLEOTIDE SEQUENCE [LARGE SCALE GENOMIC DNA]</scope>
    <source>
        <strain evidence="2 3">KFB 138</strain>
    </source>
</reference>
<name>A0ABT9CQT7_9PSED</name>
<dbReference type="EMBL" id="JAUQOO010000009">
    <property type="protein sequence ID" value="MDO7927760.1"/>
    <property type="molecule type" value="Genomic_DNA"/>
</dbReference>
<dbReference type="Proteomes" id="UP001223016">
    <property type="component" value="Unassembled WGS sequence"/>
</dbReference>